<dbReference type="Proteomes" id="UP000429229">
    <property type="component" value="Unassembled WGS sequence"/>
</dbReference>
<comment type="caution">
    <text evidence="1">The sequence shown here is derived from an EMBL/GenBank/DDBJ whole genome shotgun (WGS) entry which is preliminary data.</text>
</comment>
<reference evidence="1 2" key="1">
    <citation type="submission" date="2019-12" db="EMBL/GenBank/DDBJ databases">
        <title>Genomic-based taxomic classification of the family Erythrobacteraceae.</title>
        <authorList>
            <person name="Xu L."/>
        </authorList>
    </citation>
    <scope>NUCLEOTIDE SEQUENCE [LARGE SCALE GENOMIC DNA]</scope>
    <source>
        <strain evidence="1 2">LMG 29519</strain>
    </source>
</reference>
<proteinExistence type="predicted"/>
<accession>A0A6I4TYB5</accession>
<dbReference type="EMBL" id="WTYR01000001">
    <property type="protein sequence ID" value="MXP08566.1"/>
    <property type="molecule type" value="Genomic_DNA"/>
</dbReference>
<evidence type="ECO:0000313" key="1">
    <source>
        <dbReference type="EMBL" id="MXP08566.1"/>
    </source>
</evidence>
<organism evidence="1 2">
    <name type="scientific">Alteriqipengyuania halimionae</name>
    <dbReference type="NCBI Taxonomy" id="1926630"/>
    <lineage>
        <taxon>Bacteria</taxon>
        <taxon>Pseudomonadati</taxon>
        <taxon>Pseudomonadota</taxon>
        <taxon>Alphaproteobacteria</taxon>
        <taxon>Sphingomonadales</taxon>
        <taxon>Erythrobacteraceae</taxon>
        <taxon>Alteriqipengyuania</taxon>
    </lineage>
</organism>
<dbReference type="AlphaFoldDB" id="A0A6I4TYB5"/>
<dbReference type="RefSeq" id="WP_160615109.1">
    <property type="nucleotide sequence ID" value="NZ_WTYR01000001.1"/>
</dbReference>
<keyword evidence="2" id="KW-1185">Reference proteome</keyword>
<sequence>MGWRGTLRAIEAANRRAARDAERRWKADQKAMIAADAQDAVSEWREHLSDLVSLHVNPNDDVNWQMLRDAPEPVSPMRRTRHEDSALAALDQFQPRFFDFLSGGSEKRRLSLVDAVSEGRARDDAEHQNNLNVFDQEHADWQSDKELATRLLAGDISAERDVINTMTSWADDGLIGSRLEFSITDEFLHAIAHVHTDEIVPNYRRKQLQSGKLSETKMPIGERNELYQDYVCSVSLKVAGDIFSVLPRNEVFVTCMANMLDSTTGHKVDMPIVSVQFVRPTFNDLRLSAIDPSDSMSNFNHRMKFAKTKGFSPIDPLNPLGD</sequence>
<dbReference type="OrthoDB" id="983149at2"/>
<name>A0A6I4TYB5_9SPHN</name>
<protein>
    <submittedName>
        <fullName evidence="1">Uncharacterized protein</fullName>
    </submittedName>
</protein>
<evidence type="ECO:0000313" key="2">
    <source>
        <dbReference type="Proteomes" id="UP000429229"/>
    </source>
</evidence>
<gene>
    <name evidence="1" type="ORF">GRI68_00020</name>
</gene>